<organism evidence="2 3">
    <name type="scientific">Blastococcus saxobsidens</name>
    <dbReference type="NCBI Taxonomy" id="138336"/>
    <lineage>
        <taxon>Bacteria</taxon>
        <taxon>Bacillati</taxon>
        <taxon>Actinomycetota</taxon>
        <taxon>Actinomycetes</taxon>
        <taxon>Geodermatophilales</taxon>
        <taxon>Geodermatophilaceae</taxon>
        <taxon>Blastococcus</taxon>
    </lineage>
</organism>
<dbReference type="Proteomes" id="UP000479241">
    <property type="component" value="Unassembled WGS sequence"/>
</dbReference>
<reference evidence="2 3" key="1">
    <citation type="submission" date="2019-12" db="EMBL/GenBank/DDBJ databases">
        <title>the WGS of Blastococcus saxobsidens 67B17.</title>
        <authorList>
            <person name="Jiang Z."/>
        </authorList>
    </citation>
    <scope>NUCLEOTIDE SEQUENCE [LARGE SCALE GENOMIC DNA]</scope>
    <source>
        <strain evidence="2 3">67B17</strain>
    </source>
</reference>
<feature type="domain" description="ABC-three component systems C-terminal" evidence="1">
    <location>
        <begin position="94"/>
        <end position="228"/>
    </location>
</feature>
<gene>
    <name evidence="2" type="ORF">GCU60_19145</name>
</gene>
<dbReference type="AlphaFoldDB" id="A0A6L9W8Q1"/>
<evidence type="ECO:0000313" key="2">
    <source>
        <dbReference type="EMBL" id="NEK87861.1"/>
    </source>
</evidence>
<dbReference type="EMBL" id="JAAGWG010000045">
    <property type="protein sequence ID" value="NEK87861.1"/>
    <property type="molecule type" value="Genomic_DNA"/>
</dbReference>
<evidence type="ECO:0000313" key="3">
    <source>
        <dbReference type="Proteomes" id="UP000479241"/>
    </source>
</evidence>
<comment type="caution">
    <text evidence="2">The sequence shown here is derived from an EMBL/GenBank/DDBJ whole genome shotgun (WGS) entry which is preliminary data.</text>
</comment>
<protein>
    <recommendedName>
        <fullName evidence="1">ABC-three component systems C-terminal domain-containing protein</fullName>
    </recommendedName>
</protein>
<name>A0A6L9W8Q1_9ACTN</name>
<accession>A0A6L9W8Q1</accession>
<dbReference type="Pfam" id="PF20283">
    <property type="entry name" value="CTD7"/>
    <property type="match status" value="1"/>
</dbReference>
<dbReference type="InterPro" id="IPR046913">
    <property type="entry name" value="ABC-3C_CTD7"/>
</dbReference>
<sequence>MQPQDIDAAVRGALALGLPQGELAQSRFVAEVRRWWDGVAVDMLAGRRPALEVGQLQAFLQDLRNGFGPDSLRTTIQLEDVAEEDVLQYDDALFVSQMKLVSYPLDNLRRAVIDYHRAVTQETQWLGESLLELHELRRFEETLRDEWARAFTDMLDELAGGVDEYDSNTVEEVTKIKAGKLLLRRLLGSTAVTVREHYTDPFFARGKRHELANREQGGIGWHPDFVSRLQALVATA</sequence>
<evidence type="ECO:0000259" key="1">
    <source>
        <dbReference type="Pfam" id="PF20283"/>
    </source>
</evidence>
<proteinExistence type="predicted"/>